<sequence length="167" mass="17729">MAALATLRGVATAAANAAARALPTSGAPGDAADPLPEDEERVSSQALLILVSLLIAALLTSYYLQRRRIRTVHETVLSIFAGIVVGLVLRFSTGSYIKRIVTFDHTVFFNMLLPPIILNCGYNLQKTSVARNIPSVLTFAFIGTVISAVVIGVLVQVYSLTGIESIG</sequence>
<evidence type="ECO:0000313" key="1">
    <source>
        <dbReference type="EMBL" id="KAJ2795243.1"/>
    </source>
</evidence>
<protein>
    <submittedName>
        <fullName evidence="1">Monovalent cation:H+ antiporter, CPA1 (Nhx1)</fullName>
    </submittedName>
</protein>
<dbReference type="Proteomes" id="UP001140087">
    <property type="component" value="Unassembled WGS sequence"/>
</dbReference>
<organism evidence="1 2">
    <name type="scientific">Coemansia helicoidea</name>
    <dbReference type="NCBI Taxonomy" id="1286919"/>
    <lineage>
        <taxon>Eukaryota</taxon>
        <taxon>Fungi</taxon>
        <taxon>Fungi incertae sedis</taxon>
        <taxon>Zoopagomycota</taxon>
        <taxon>Kickxellomycotina</taxon>
        <taxon>Kickxellomycetes</taxon>
        <taxon>Kickxellales</taxon>
        <taxon>Kickxellaceae</taxon>
        <taxon>Coemansia</taxon>
    </lineage>
</organism>
<comment type="caution">
    <text evidence="1">The sequence shown here is derived from an EMBL/GenBank/DDBJ whole genome shotgun (WGS) entry which is preliminary data.</text>
</comment>
<evidence type="ECO:0000313" key="2">
    <source>
        <dbReference type="Proteomes" id="UP001140087"/>
    </source>
</evidence>
<gene>
    <name evidence="1" type="primary">NHX1</name>
    <name evidence="1" type="ORF">H4R21_005189</name>
</gene>
<keyword evidence="2" id="KW-1185">Reference proteome</keyword>
<dbReference type="EMBL" id="JANBUN010002228">
    <property type="protein sequence ID" value="KAJ2795243.1"/>
    <property type="molecule type" value="Genomic_DNA"/>
</dbReference>
<feature type="non-terminal residue" evidence="1">
    <location>
        <position position="167"/>
    </location>
</feature>
<proteinExistence type="predicted"/>
<accession>A0ACC1KUK7</accession>
<reference evidence="1" key="1">
    <citation type="submission" date="2022-07" db="EMBL/GenBank/DDBJ databases">
        <title>Phylogenomic reconstructions and comparative analyses of Kickxellomycotina fungi.</title>
        <authorList>
            <person name="Reynolds N.K."/>
            <person name="Stajich J.E."/>
            <person name="Barry K."/>
            <person name="Grigoriev I.V."/>
            <person name="Crous P."/>
            <person name="Smith M.E."/>
        </authorList>
    </citation>
    <scope>NUCLEOTIDE SEQUENCE</scope>
    <source>
        <strain evidence="1">BCRC 34780</strain>
    </source>
</reference>
<name>A0ACC1KUK7_9FUNG</name>